<organism evidence="1 2">
    <name type="scientific">Solanum commersonii</name>
    <name type="common">Commerson's wild potato</name>
    <name type="synonym">Commerson's nightshade</name>
    <dbReference type="NCBI Taxonomy" id="4109"/>
    <lineage>
        <taxon>Eukaryota</taxon>
        <taxon>Viridiplantae</taxon>
        <taxon>Streptophyta</taxon>
        <taxon>Embryophyta</taxon>
        <taxon>Tracheophyta</taxon>
        <taxon>Spermatophyta</taxon>
        <taxon>Magnoliopsida</taxon>
        <taxon>eudicotyledons</taxon>
        <taxon>Gunneridae</taxon>
        <taxon>Pentapetalae</taxon>
        <taxon>asterids</taxon>
        <taxon>lamiids</taxon>
        <taxon>Solanales</taxon>
        <taxon>Solanaceae</taxon>
        <taxon>Solanoideae</taxon>
        <taxon>Solaneae</taxon>
        <taxon>Solanum</taxon>
    </lineage>
</organism>
<evidence type="ECO:0000313" key="2">
    <source>
        <dbReference type="Proteomes" id="UP000824120"/>
    </source>
</evidence>
<evidence type="ECO:0000313" key="1">
    <source>
        <dbReference type="EMBL" id="KAG5586083.1"/>
    </source>
</evidence>
<name>A0A9J5XCG0_SOLCO</name>
<sequence length="99" mass="11122">MNARNKTYFTHAQINCALKDSSCDSPISKNLMLTRFVSNASSSSIKVFKCPHTKDDSIFTQWFILSQDHKGLPRLVMGLSEKGFHFLQNHGQKGLSCIS</sequence>
<reference evidence="1 2" key="1">
    <citation type="submission" date="2020-09" db="EMBL/GenBank/DDBJ databases">
        <title>De no assembly of potato wild relative species, Solanum commersonii.</title>
        <authorList>
            <person name="Cho K."/>
        </authorList>
    </citation>
    <scope>NUCLEOTIDE SEQUENCE [LARGE SCALE GENOMIC DNA]</scope>
    <source>
        <strain evidence="1">LZ3.2</strain>
        <tissue evidence="1">Leaf</tissue>
    </source>
</reference>
<dbReference type="EMBL" id="JACXVP010000009">
    <property type="protein sequence ID" value="KAG5586083.1"/>
    <property type="molecule type" value="Genomic_DNA"/>
</dbReference>
<proteinExistence type="predicted"/>
<keyword evidence="2" id="KW-1185">Reference proteome</keyword>
<accession>A0A9J5XCG0</accession>
<comment type="caution">
    <text evidence="1">The sequence shown here is derived from an EMBL/GenBank/DDBJ whole genome shotgun (WGS) entry which is preliminary data.</text>
</comment>
<protein>
    <submittedName>
        <fullName evidence="1">Uncharacterized protein</fullName>
    </submittedName>
</protein>
<dbReference type="Proteomes" id="UP000824120">
    <property type="component" value="Chromosome 9"/>
</dbReference>
<gene>
    <name evidence="1" type="ORF">H5410_046517</name>
</gene>
<dbReference type="AlphaFoldDB" id="A0A9J5XCG0"/>